<keyword evidence="2" id="KW-0489">Methyltransferase</keyword>
<keyword evidence="3" id="KW-1185">Reference proteome</keyword>
<sequence>MTKCRICGGEFFEKPILSLKNMPESAQGFLAYKSDNQAMDINIVQCKFCGTIQLDCNTVSYYKDVIRVGGETKTTSNIRREQFKEFIKKYNLENKKIVEIGSGNGDFLKILNEFNVDCYGIEHSNENITISSMGGGGKLENIFLDREDIKLKNAPFDAFVQFNFMEHQPEPNTMMRAIYNNLTDNGVGFLTVPNSDYIFNNGAFYQIIRDHLIYFSKESLFFFIQKNGFNISKYFLINNDNHGVFIEKKSLNFNNQFNFVFDKLYNDINSYIKNYKKIAVWGAGHEALAILSCYNLHDKIEYVIDSATSKQGKFTIGSNIKIISPMEAYKNIVDAIIIIALHYVDEIKKLIETNMPSNVSISAIVGDELKILR</sequence>
<evidence type="ECO:0000313" key="2">
    <source>
        <dbReference type="EMBL" id="TXJ34638.1"/>
    </source>
</evidence>
<name>A0ABY3KCF7_9SPIR</name>
<feature type="domain" description="C-methyltransferase" evidence="1">
    <location>
        <begin position="251"/>
        <end position="349"/>
    </location>
</feature>
<accession>A0ABY3KCF7</accession>
<dbReference type="SUPFAM" id="SSF53335">
    <property type="entry name" value="S-adenosyl-L-methionine-dependent methyltransferases"/>
    <property type="match status" value="1"/>
</dbReference>
<dbReference type="Gene3D" id="6.20.50.110">
    <property type="entry name" value="Methyltransferase, zinc-binding domain"/>
    <property type="match status" value="1"/>
</dbReference>
<dbReference type="InterPro" id="IPR038576">
    <property type="entry name" value="Methyltransf_Zn-bd_dom_put_sf"/>
</dbReference>
<dbReference type="Pfam" id="PF13489">
    <property type="entry name" value="Methyltransf_23"/>
    <property type="match status" value="1"/>
</dbReference>
<comment type="caution">
    <text evidence="2">The sequence shown here is derived from an EMBL/GenBank/DDBJ whole genome shotgun (WGS) entry which is preliminary data.</text>
</comment>
<dbReference type="PANTHER" id="PTHR43861:SF6">
    <property type="entry name" value="METHYLTRANSFERASE TYPE 11"/>
    <property type="match status" value="1"/>
</dbReference>
<gene>
    <name evidence="2" type="ORF">EPJ71_00485</name>
</gene>
<keyword evidence="2" id="KW-0808">Transferase</keyword>
<dbReference type="InterPro" id="IPR029063">
    <property type="entry name" value="SAM-dependent_MTases_sf"/>
</dbReference>
<dbReference type="PANTHER" id="PTHR43861">
    <property type="entry name" value="TRANS-ACONITATE 2-METHYLTRANSFERASE-RELATED"/>
    <property type="match status" value="1"/>
</dbReference>
<dbReference type="Gene3D" id="3.40.50.150">
    <property type="entry name" value="Vaccinia Virus protein VP39"/>
    <property type="match status" value="1"/>
</dbReference>
<dbReference type="Gene3D" id="3.40.50.720">
    <property type="entry name" value="NAD(P)-binding Rossmann-like Domain"/>
    <property type="match status" value="1"/>
</dbReference>
<protein>
    <submittedName>
        <fullName evidence="2">Methyltransferase domain-containing protein</fullName>
    </submittedName>
</protein>
<evidence type="ECO:0000259" key="1">
    <source>
        <dbReference type="Pfam" id="PF08484"/>
    </source>
</evidence>
<dbReference type="InterPro" id="IPR013691">
    <property type="entry name" value="MeTrfase_14"/>
</dbReference>
<dbReference type="Pfam" id="PF08484">
    <property type="entry name" value="Methyltransf_14"/>
    <property type="match status" value="1"/>
</dbReference>
<dbReference type="GO" id="GO:0008168">
    <property type="term" value="F:methyltransferase activity"/>
    <property type="evidence" value="ECO:0007669"/>
    <property type="project" value="UniProtKB-KW"/>
</dbReference>
<dbReference type="Proteomes" id="UP000322659">
    <property type="component" value="Unassembled WGS sequence"/>
</dbReference>
<proteinExistence type="predicted"/>
<reference evidence="2 3" key="1">
    <citation type="journal article" date="1992" name="Lakartidningen">
        <title>[Penicillin V and not amoxicillin is the first choice preparation in acute otitis].</title>
        <authorList>
            <person name="Kamme C."/>
            <person name="Lundgren K."/>
            <person name="Prellner K."/>
        </authorList>
    </citation>
    <scope>NUCLEOTIDE SEQUENCE [LARGE SCALE GENOMIC DNA]</scope>
    <source>
        <strain evidence="2 3">PC5099IV</strain>
    </source>
</reference>
<evidence type="ECO:0000313" key="3">
    <source>
        <dbReference type="Proteomes" id="UP000322659"/>
    </source>
</evidence>
<dbReference type="GO" id="GO:0032259">
    <property type="term" value="P:methylation"/>
    <property type="evidence" value="ECO:0007669"/>
    <property type="project" value="UniProtKB-KW"/>
</dbReference>
<dbReference type="EMBL" id="SAXZ01000001">
    <property type="protein sequence ID" value="TXJ34638.1"/>
    <property type="molecule type" value="Genomic_DNA"/>
</dbReference>
<organism evidence="2 3">
    <name type="scientific">Brachyspira aalborgi</name>
    <dbReference type="NCBI Taxonomy" id="29522"/>
    <lineage>
        <taxon>Bacteria</taxon>
        <taxon>Pseudomonadati</taxon>
        <taxon>Spirochaetota</taxon>
        <taxon>Spirochaetia</taxon>
        <taxon>Brachyspirales</taxon>
        <taxon>Brachyspiraceae</taxon>
        <taxon>Brachyspira</taxon>
    </lineage>
</organism>